<name>A0A383UXB4_BLUHO</name>
<reference evidence="1 2" key="1">
    <citation type="submission" date="2017-11" db="EMBL/GenBank/DDBJ databases">
        <authorList>
            <person name="Kracher B."/>
        </authorList>
    </citation>
    <scope>NUCLEOTIDE SEQUENCE [LARGE SCALE GENOMIC DNA]</scope>
    <source>
        <strain evidence="1 2">RACE1</strain>
    </source>
</reference>
<protein>
    <submittedName>
        <fullName evidence="1">Uncharacterized protein</fullName>
    </submittedName>
</protein>
<dbReference type="Proteomes" id="UP000275772">
    <property type="component" value="Unassembled WGS sequence"/>
</dbReference>
<accession>A0A383UXB4</accession>
<sequence>MSFYNWPRVLYTKTCSSTVALKQLPSLLDTSIQPWVRYRLRGHYEKLSDFLHTHSSGN</sequence>
<proteinExistence type="predicted"/>
<dbReference type="VEuPathDB" id="FungiDB:BLGHR1_15354"/>
<evidence type="ECO:0000313" key="1">
    <source>
        <dbReference type="EMBL" id="SZF04557.1"/>
    </source>
</evidence>
<evidence type="ECO:0000313" key="2">
    <source>
        <dbReference type="Proteomes" id="UP000275772"/>
    </source>
</evidence>
<dbReference type="AlphaFoldDB" id="A0A383UXB4"/>
<gene>
    <name evidence="1" type="ORF">BLGHR1_15354</name>
</gene>
<organism evidence="1 2">
    <name type="scientific">Blumeria hordei</name>
    <name type="common">Barley powdery mildew</name>
    <name type="synonym">Blumeria graminis f. sp. hordei</name>
    <dbReference type="NCBI Taxonomy" id="2867405"/>
    <lineage>
        <taxon>Eukaryota</taxon>
        <taxon>Fungi</taxon>
        <taxon>Dikarya</taxon>
        <taxon>Ascomycota</taxon>
        <taxon>Pezizomycotina</taxon>
        <taxon>Leotiomycetes</taxon>
        <taxon>Erysiphales</taxon>
        <taxon>Erysiphaceae</taxon>
        <taxon>Blumeria</taxon>
    </lineage>
</organism>
<dbReference type="EMBL" id="UNSH01000067">
    <property type="protein sequence ID" value="SZF04557.1"/>
    <property type="molecule type" value="Genomic_DNA"/>
</dbReference>